<accession>A0A9P5U4I0</accession>
<keyword evidence="2" id="KW-1185">Reference proteome</keyword>
<dbReference type="OrthoDB" id="2634326at2759"/>
<evidence type="ECO:0000313" key="1">
    <source>
        <dbReference type="EMBL" id="KAF9065956.1"/>
    </source>
</evidence>
<organism evidence="1 2">
    <name type="scientific">Rhodocollybia butyracea</name>
    <dbReference type="NCBI Taxonomy" id="206335"/>
    <lineage>
        <taxon>Eukaryota</taxon>
        <taxon>Fungi</taxon>
        <taxon>Dikarya</taxon>
        <taxon>Basidiomycota</taxon>
        <taxon>Agaricomycotina</taxon>
        <taxon>Agaricomycetes</taxon>
        <taxon>Agaricomycetidae</taxon>
        <taxon>Agaricales</taxon>
        <taxon>Marasmiineae</taxon>
        <taxon>Omphalotaceae</taxon>
        <taxon>Rhodocollybia</taxon>
    </lineage>
</organism>
<comment type="caution">
    <text evidence="1">The sequence shown here is derived from an EMBL/GenBank/DDBJ whole genome shotgun (WGS) entry which is preliminary data.</text>
</comment>
<dbReference type="EMBL" id="JADNRY010000095">
    <property type="protein sequence ID" value="KAF9065956.1"/>
    <property type="molecule type" value="Genomic_DNA"/>
</dbReference>
<reference evidence="1" key="1">
    <citation type="submission" date="2020-11" db="EMBL/GenBank/DDBJ databases">
        <authorList>
            <consortium name="DOE Joint Genome Institute"/>
            <person name="Ahrendt S."/>
            <person name="Riley R."/>
            <person name="Andreopoulos W."/>
            <person name="Labutti K."/>
            <person name="Pangilinan J."/>
            <person name="Ruiz-Duenas F.J."/>
            <person name="Barrasa J.M."/>
            <person name="Sanchez-Garcia M."/>
            <person name="Camarero S."/>
            <person name="Miyauchi S."/>
            <person name="Serrano A."/>
            <person name="Linde D."/>
            <person name="Babiker R."/>
            <person name="Drula E."/>
            <person name="Ayuso-Fernandez I."/>
            <person name="Pacheco R."/>
            <person name="Padilla G."/>
            <person name="Ferreira P."/>
            <person name="Barriuso J."/>
            <person name="Kellner H."/>
            <person name="Castanera R."/>
            <person name="Alfaro M."/>
            <person name="Ramirez L."/>
            <person name="Pisabarro A.G."/>
            <person name="Kuo A."/>
            <person name="Tritt A."/>
            <person name="Lipzen A."/>
            <person name="He G."/>
            <person name="Yan M."/>
            <person name="Ng V."/>
            <person name="Cullen D."/>
            <person name="Martin F."/>
            <person name="Rosso M.-N."/>
            <person name="Henrissat B."/>
            <person name="Hibbett D."/>
            <person name="Martinez A.T."/>
            <person name="Grigoriev I.V."/>
        </authorList>
    </citation>
    <scope>NUCLEOTIDE SEQUENCE</scope>
    <source>
        <strain evidence="1">AH 40177</strain>
    </source>
</reference>
<proteinExistence type="predicted"/>
<dbReference type="Proteomes" id="UP000772434">
    <property type="component" value="Unassembled WGS sequence"/>
</dbReference>
<name>A0A9P5U4I0_9AGAR</name>
<dbReference type="AlphaFoldDB" id="A0A9P5U4I0"/>
<gene>
    <name evidence="1" type="ORF">BDP27DRAFT_1228333</name>
</gene>
<sequence length="131" mass="14747">MPPYIKEWTDASSVIGEKFIPNESARPGVSCGYFLPEPAMIANLSNDKTRQVFLHTFLKLKVLLYYCVQVLGVDTSHMLANDWQKVLGLEHLGVKEGTNTSIQWIKIQEDLQSTLEKNSNLVCILCFASDL</sequence>
<evidence type="ECO:0000313" key="2">
    <source>
        <dbReference type="Proteomes" id="UP000772434"/>
    </source>
</evidence>
<protein>
    <submittedName>
        <fullName evidence="1">Uncharacterized protein</fullName>
    </submittedName>
</protein>